<keyword evidence="2" id="KW-0354">Hemolysis</keyword>
<dbReference type="AlphaFoldDB" id="A0A1R1I6Z8"/>
<proteinExistence type="inferred from homology"/>
<dbReference type="GO" id="GO:0031640">
    <property type="term" value="P:killing of cells of another organism"/>
    <property type="evidence" value="ECO:0007669"/>
    <property type="project" value="UniProtKB-KW"/>
</dbReference>
<gene>
    <name evidence="4" type="ORF">BJN45_04585</name>
</gene>
<dbReference type="Pfam" id="PF02321">
    <property type="entry name" value="OEP"/>
    <property type="match status" value="2"/>
</dbReference>
<keyword evidence="3" id="KW-0732">Signal</keyword>
<dbReference type="InterPro" id="IPR028351">
    <property type="entry name" value="CyaE"/>
</dbReference>
<dbReference type="PANTHER" id="PTHR30203:SF29">
    <property type="entry name" value="PROTEIN CYAE"/>
    <property type="match status" value="1"/>
</dbReference>
<organism evidence="4 5">
    <name type="scientific">Azonexus hydrophilus</name>
    <dbReference type="NCBI Taxonomy" id="418702"/>
    <lineage>
        <taxon>Bacteria</taxon>
        <taxon>Pseudomonadati</taxon>
        <taxon>Pseudomonadota</taxon>
        <taxon>Betaproteobacteria</taxon>
        <taxon>Rhodocyclales</taxon>
        <taxon>Azonexaceae</taxon>
        <taxon>Azonexus</taxon>
    </lineage>
</organism>
<keyword evidence="2" id="KW-0998">Cell outer membrane</keyword>
<dbReference type="Proteomes" id="UP000187526">
    <property type="component" value="Unassembled WGS sequence"/>
</dbReference>
<dbReference type="EMBL" id="MTHD01000002">
    <property type="protein sequence ID" value="OMG54513.1"/>
    <property type="molecule type" value="Genomic_DNA"/>
</dbReference>
<keyword evidence="5" id="KW-1185">Reference proteome</keyword>
<reference evidence="4 5" key="1">
    <citation type="submission" date="2016-10" db="EMBL/GenBank/DDBJ databases">
        <title>Alkaliphiles isolated from bioreactors.</title>
        <authorList>
            <person name="Salah Z."/>
            <person name="Rout S.P."/>
            <person name="Humphreys P.N."/>
        </authorList>
    </citation>
    <scope>NUCLEOTIDE SEQUENCE [LARGE SCALE GENOMIC DNA]</scope>
    <source>
        <strain evidence="4 5">ZS02</strain>
    </source>
</reference>
<dbReference type="STRING" id="418702.BJN45_04585"/>
<dbReference type="InterPro" id="IPR003423">
    <property type="entry name" value="OMP_efflux"/>
</dbReference>
<comment type="caution">
    <text evidence="4">The sequence shown here is derived from an EMBL/GenBank/DDBJ whole genome shotgun (WGS) entry which is preliminary data.</text>
</comment>
<dbReference type="GO" id="GO:0015562">
    <property type="term" value="F:efflux transmembrane transporter activity"/>
    <property type="evidence" value="ECO:0007669"/>
    <property type="project" value="InterPro"/>
</dbReference>
<sequence>MRVFIRIFPLLATLTASFCVQAESLSARLADPLATEAMLPLRSASALAARVGERPCASELPASPLTPLDAVDLALCNHPQTREVWASARLQAAQVGVARSGWLPSLDGRAGVTRNFTDDSQLTQRNAALSLSWLLFDSGQRSANIDNARQLLDAALATRDATVQSLFLAALQTYYRAQATQAAVQAASDAERSARESLAAAELRYQVGIATPADRLQAQTAASQARLNTQRAEGDARNALGALANALGFPAQTPLQLAALPAVAAANEFQQDVDALIAAAQVRRPDLKAAEAQLRAADASIAVARAQGRPTLSLAAGPNWQRFEGETTRTGSIGLTLNVPIFTGFENTYRVRSAEAQLEARAAQRDRLRNQVALDVWQAYQSLTTATQTVQTSRDLLASAEQSERVALGRYKAGVGTVLDLLSAQSALASARVQRIQAELDWNIYRATLAQAMGALDYSLLQAAEGRP</sequence>
<feature type="chain" id="PRO_5012751500" description="Protein CyaE" evidence="3">
    <location>
        <begin position="23"/>
        <end position="468"/>
    </location>
</feature>
<keyword evidence="2" id="KW-0813">Transport</keyword>
<protein>
    <recommendedName>
        <fullName evidence="2">Protein CyaE</fullName>
    </recommendedName>
</protein>
<evidence type="ECO:0000256" key="1">
    <source>
        <dbReference type="ARBA" id="ARBA00007613"/>
    </source>
</evidence>
<keyword evidence="2" id="KW-0472">Membrane</keyword>
<dbReference type="OrthoDB" id="8553524at2"/>
<dbReference type="GO" id="GO:0009279">
    <property type="term" value="C:cell outer membrane"/>
    <property type="evidence" value="ECO:0007669"/>
    <property type="project" value="UniProtKB-SubCell"/>
</dbReference>
<dbReference type="InterPro" id="IPR010131">
    <property type="entry name" value="MdtP/NodT-like"/>
</dbReference>
<keyword evidence="2" id="KW-0204">Cytolysis</keyword>
<dbReference type="PANTHER" id="PTHR30203">
    <property type="entry name" value="OUTER MEMBRANE CATION EFFLUX PROTEIN"/>
    <property type="match status" value="1"/>
</dbReference>
<evidence type="ECO:0000313" key="5">
    <source>
        <dbReference type="Proteomes" id="UP000187526"/>
    </source>
</evidence>
<dbReference type="SUPFAM" id="SSF56954">
    <property type="entry name" value="Outer membrane efflux proteins (OEP)"/>
    <property type="match status" value="1"/>
</dbReference>
<dbReference type="Gene3D" id="1.20.1600.10">
    <property type="entry name" value="Outer membrane efflux proteins (OEP)"/>
    <property type="match status" value="1"/>
</dbReference>
<dbReference type="PIRSF" id="PIRSF001892">
    <property type="entry name" value="CyaE"/>
    <property type="match status" value="1"/>
</dbReference>
<comment type="subcellular location">
    <subcellularLocation>
        <location evidence="2">Cell outer membrane</location>
        <topology evidence="2">Peripheral membrane protein</topology>
    </subcellularLocation>
</comment>
<accession>A0A1R1I6Z8</accession>
<comment type="similarity">
    <text evidence="1 2">Belongs to the outer membrane factor (OMF) (TC 1.B.17) family.</text>
</comment>
<comment type="function">
    <text evidence="2">CyaE is necessary for transport of calmodulin-sensitive adenylate cyclase-hemolysin (cyclolysin).</text>
</comment>
<name>A0A1R1I6Z8_9RHOO</name>
<evidence type="ECO:0000313" key="4">
    <source>
        <dbReference type="EMBL" id="OMG54513.1"/>
    </source>
</evidence>
<evidence type="ECO:0000256" key="3">
    <source>
        <dbReference type="SAM" id="SignalP"/>
    </source>
</evidence>
<feature type="signal peptide" evidence="3">
    <location>
        <begin position="1"/>
        <end position="22"/>
    </location>
</feature>
<evidence type="ECO:0000256" key="2">
    <source>
        <dbReference type="PIRNR" id="PIRNR001892"/>
    </source>
</evidence>